<dbReference type="EMBL" id="CP034671">
    <property type="protein sequence ID" value="QFZ91299.2"/>
    <property type="molecule type" value="Genomic_DNA"/>
</dbReference>
<sequence>MSINTEVAFMAGVFSLIGSTIGSLIAPWVSWDIEQRREKRKYRYSLVQQWREVIKKDFKEFDEQKFTDSVIYASLRPHLRQETIDSIEGKCTTVILGRGGNVIKSLVLDDISLIEEEWRLI</sequence>
<keyword evidence="1" id="KW-0472">Membrane</keyword>
<evidence type="ECO:0000256" key="1">
    <source>
        <dbReference type="SAM" id="Phobius"/>
    </source>
</evidence>
<name>A0AAT9JNF9_SYNEL</name>
<proteinExistence type="predicted"/>
<keyword evidence="1" id="KW-0812">Transmembrane</keyword>
<dbReference type="AlphaFoldDB" id="A0AAT9JNF9"/>
<keyword evidence="1" id="KW-1133">Transmembrane helix</keyword>
<evidence type="ECO:0000313" key="2">
    <source>
        <dbReference type="EMBL" id="QFZ91299.2"/>
    </source>
</evidence>
<dbReference type="RefSeq" id="WP_208677558.1">
    <property type="nucleotide sequence ID" value="NZ_CP034671.2"/>
</dbReference>
<accession>A0AAT9JNF9</accession>
<feature type="transmembrane region" description="Helical" evidence="1">
    <location>
        <begin position="6"/>
        <end position="31"/>
    </location>
</feature>
<reference evidence="2" key="1">
    <citation type="submission" date="2024-01" db="EMBL/GenBank/DDBJ databases">
        <title>Synechococcus elongatus PCC 11802, a close yet different native of Synechococcus elongatus PCC 11801.</title>
        <authorList>
            <person name="Jaiswal D."/>
            <person name="Sengupta A."/>
            <person name="Sengupta S."/>
            <person name="Pakrasi H.B."/>
            <person name="Wangikar P."/>
        </authorList>
    </citation>
    <scope>NUCLEOTIDE SEQUENCE</scope>
    <source>
        <strain evidence="2">PCC 11802</strain>
    </source>
</reference>
<gene>
    <name evidence="2" type="ORF">EKO22_01865</name>
</gene>
<protein>
    <submittedName>
        <fullName evidence="2">Uncharacterized protein</fullName>
    </submittedName>
</protein>
<organism evidence="2">
    <name type="scientific">Synechococcus elongatus PCC 11802</name>
    <dbReference type="NCBI Taxonomy" id="2283154"/>
    <lineage>
        <taxon>Bacteria</taxon>
        <taxon>Bacillati</taxon>
        <taxon>Cyanobacteriota</taxon>
        <taxon>Cyanophyceae</taxon>
        <taxon>Synechococcales</taxon>
        <taxon>Synechococcaceae</taxon>
        <taxon>Synechococcus</taxon>
    </lineage>
</organism>